<keyword evidence="2" id="KW-0723">Serine/threonine-protein kinase</keyword>
<feature type="region of interest" description="Disordered" evidence="8">
    <location>
        <begin position="287"/>
        <end position="375"/>
    </location>
</feature>
<evidence type="ECO:0000256" key="4">
    <source>
        <dbReference type="ARBA" id="ARBA00022741"/>
    </source>
</evidence>
<dbReference type="InterPro" id="IPR008979">
    <property type="entry name" value="Galactose-bd-like_sf"/>
</dbReference>
<keyword evidence="11" id="KW-1185">Reference proteome</keyword>
<dbReference type="PROSITE" id="PS50011">
    <property type="entry name" value="PROTEIN_KINASE_DOM"/>
    <property type="match status" value="1"/>
</dbReference>
<dbReference type="SMART" id="SM00220">
    <property type="entry name" value="S_TKc"/>
    <property type="match status" value="1"/>
</dbReference>
<dbReference type="Gene3D" id="1.10.510.10">
    <property type="entry name" value="Transferase(Phosphotransferase) domain 1"/>
    <property type="match status" value="1"/>
</dbReference>
<organism evidence="10 11">
    <name type="scientific">Nocardioides renjunii</name>
    <dbReference type="NCBI Taxonomy" id="3095075"/>
    <lineage>
        <taxon>Bacteria</taxon>
        <taxon>Bacillati</taxon>
        <taxon>Actinomycetota</taxon>
        <taxon>Actinomycetes</taxon>
        <taxon>Propionibacteriales</taxon>
        <taxon>Nocardioidaceae</taxon>
        <taxon>Nocardioides</taxon>
    </lineage>
</organism>
<feature type="compositionally biased region" description="Polar residues" evidence="8">
    <location>
        <begin position="552"/>
        <end position="561"/>
    </location>
</feature>
<name>A0ABU5K8X8_9ACTN</name>
<dbReference type="EMBL" id="JAXQPW010000001">
    <property type="protein sequence ID" value="MDZ5661367.1"/>
    <property type="molecule type" value="Genomic_DNA"/>
</dbReference>
<proteinExistence type="predicted"/>
<comment type="caution">
    <text evidence="10">The sequence shown here is derived from an EMBL/GenBank/DDBJ whole genome shotgun (WGS) entry which is preliminary data.</text>
</comment>
<reference evidence="10 11" key="1">
    <citation type="submission" date="2023-11" db="EMBL/GenBank/DDBJ databases">
        <title>Novel species in genus Nocardioides.</title>
        <authorList>
            <person name="Zhou H."/>
        </authorList>
    </citation>
    <scope>NUCLEOTIDE SEQUENCE [LARGE SCALE GENOMIC DNA]</scope>
    <source>
        <strain evidence="10 11">S-58</strain>
    </source>
</reference>
<evidence type="ECO:0000256" key="7">
    <source>
        <dbReference type="ARBA" id="ARBA00023170"/>
    </source>
</evidence>
<evidence type="ECO:0000313" key="11">
    <source>
        <dbReference type="Proteomes" id="UP001291999"/>
    </source>
</evidence>
<evidence type="ECO:0000256" key="1">
    <source>
        <dbReference type="ARBA" id="ARBA00012513"/>
    </source>
</evidence>
<dbReference type="Gene3D" id="3.30.200.20">
    <property type="entry name" value="Phosphorylase Kinase, domain 1"/>
    <property type="match status" value="1"/>
</dbReference>
<keyword evidence="4" id="KW-0547">Nucleotide-binding</keyword>
<evidence type="ECO:0000256" key="8">
    <source>
        <dbReference type="SAM" id="MobiDB-lite"/>
    </source>
</evidence>
<evidence type="ECO:0000256" key="5">
    <source>
        <dbReference type="ARBA" id="ARBA00022777"/>
    </source>
</evidence>
<dbReference type="InterPro" id="IPR000719">
    <property type="entry name" value="Prot_kinase_dom"/>
</dbReference>
<feature type="region of interest" description="Disordered" evidence="8">
    <location>
        <begin position="388"/>
        <end position="482"/>
    </location>
</feature>
<feature type="compositionally biased region" description="Basic and acidic residues" evidence="8">
    <location>
        <begin position="440"/>
        <end position="449"/>
    </location>
</feature>
<dbReference type="Pfam" id="PF00069">
    <property type="entry name" value="Pkinase"/>
    <property type="match status" value="1"/>
</dbReference>
<dbReference type="GO" id="GO:0016301">
    <property type="term" value="F:kinase activity"/>
    <property type="evidence" value="ECO:0007669"/>
    <property type="project" value="UniProtKB-KW"/>
</dbReference>
<dbReference type="PANTHER" id="PTHR43289:SF6">
    <property type="entry name" value="SERINE_THREONINE-PROTEIN KINASE NEKL-3"/>
    <property type="match status" value="1"/>
</dbReference>
<feature type="compositionally biased region" description="Low complexity" evidence="8">
    <location>
        <begin position="355"/>
        <end position="366"/>
    </location>
</feature>
<dbReference type="RefSeq" id="WP_322423657.1">
    <property type="nucleotide sequence ID" value="NZ_JAXQPW010000001.1"/>
</dbReference>
<feature type="compositionally biased region" description="Pro residues" evidence="8">
    <location>
        <begin position="392"/>
        <end position="411"/>
    </location>
</feature>
<keyword evidence="3" id="KW-0808">Transferase</keyword>
<feature type="compositionally biased region" description="Low complexity" evidence="8">
    <location>
        <begin position="320"/>
        <end position="330"/>
    </location>
</feature>
<keyword evidence="5 10" id="KW-0418">Kinase</keyword>
<feature type="compositionally biased region" description="Low complexity" evidence="8">
    <location>
        <begin position="423"/>
        <end position="439"/>
    </location>
</feature>
<evidence type="ECO:0000313" key="10">
    <source>
        <dbReference type="EMBL" id="MDZ5661367.1"/>
    </source>
</evidence>
<dbReference type="CDD" id="cd13973">
    <property type="entry name" value="PK_MviN-like"/>
    <property type="match status" value="1"/>
</dbReference>
<feature type="compositionally biased region" description="Polar residues" evidence="8">
    <location>
        <begin position="572"/>
        <end position="581"/>
    </location>
</feature>
<dbReference type="InterPro" id="IPR011009">
    <property type="entry name" value="Kinase-like_dom_sf"/>
</dbReference>
<keyword evidence="6" id="KW-0067">ATP-binding</keyword>
<gene>
    <name evidence="10" type="ORF">SFC79_06265</name>
</gene>
<feature type="compositionally biased region" description="Low complexity" evidence="8">
    <location>
        <begin position="519"/>
        <end position="538"/>
    </location>
</feature>
<protein>
    <recommendedName>
        <fullName evidence="1">non-specific serine/threonine protein kinase</fullName>
        <ecNumber evidence="1">2.7.11.1</ecNumber>
    </recommendedName>
</protein>
<evidence type="ECO:0000256" key="3">
    <source>
        <dbReference type="ARBA" id="ARBA00022679"/>
    </source>
</evidence>
<dbReference type="SUPFAM" id="SSF56112">
    <property type="entry name" value="Protein kinase-like (PK-like)"/>
    <property type="match status" value="1"/>
</dbReference>
<accession>A0ABU5K8X8</accession>
<evidence type="ECO:0000256" key="2">
    <source>
        <dbReference type="ARBA" id="ARBA00022527"/>
    </source>
</evidence>
<keyword evidence="7" id="KW-0675">Receptor</keyword>
<dbReference type="SUPFAM" id="SSF49785">
    <property type="entry name" value="Galactose-binding domain-like"/>
    <property type="match status" value="1"/>
</dbReference>
<feature type="domain" description="Protein kinase" evidence="9">
    <location>
        <begin position="15"/>
        <end position="335"/>
    </location>
</feature>
<dbReference type="EC" id="2.7.11.1" evidence="1"/>
<dbReference type="Proteomes" id="UP001291999">
    <property type="component" value="Unassembled WGS sequence"/>
</dbReference>
<sequence>MPTSMQAGDVLAERYRLDDLLAENGTGRFWRAHDLVLHRPVSVHLLDAGDERAEAMLEAARRTGPVINRRLLRVLDAEIADGRCYVVNEWGQGESLDILLTREGPLAPRRAAWLVGEVAESIAEAHASGLAHGCLAPENVLVDQHGQIRIIGFGVEAALRGLPPGRLNVDEVDLAGLLYSALTGKWAGVSESAVPPAPEVHGEVLRPRRVRAGIPRMLDALCDQVLNPQHAPGTEGSDFTAHRICEMLHDYVGDTTGTLPPVAALRPTPPPAQVQPAILPTTTVPVAGDEAGEADGTDDASGTDAGPAELTATHAVRTDPTATVVTAPVPAEERASSDGTDNPPADPPDEPPVDAPAEAAPTPVADLPTEAGMPVFHDDDEVDWLRARADKPAPPPPLADPQPKPLFAPDPPEGEPVRRPRPGSRAPGGDYWPWDSSQDSGRDSGRDSGVRPVGRDTGSWASGAWAEDRWGTGEGLEDTGDQVPGRTWIRLAMIVAICLLVGVAAVAAYQLGLRPPTPDSGGDDPTPSASPTAAQPTPFTDLAADDFDPQGTDGQQENPDTVPTVVDGDPATSWTTSTYEQNFGPAGLKTGVGLVIDLGGTRAVRQVRVTTEGGQTSLATYVTSEAPTGVAELTPVGTASGTGELTVDLAEPVSGQYVTVWLTLLPPVDGGFRGTISEVQVLG</sequence>
<feature type="region of interest" description="Disordered" evidence="8">
    <location>
        <begin position="516"/>
        <end position="582"/>
    </location>
</feature>
<evidence type="ECO:0000259" key="9">
    <source>
        <dbReference type="PROSITE" id="PS50011"/>
    </source>
</evidence>
<evidence type="ECO:0000256" key="6">
    <source>
        <dbReference type="ARBA" id="ARBA00022840"/>
    </source>
</evidence>
<dbReference type="PANTHER" id="PTHR43289">
    <property type="entry name" value="MITOGEN-ACTIVATED PROTEIN KINASE KINASE KINASE 20-RELATED"/>
    <property type="match status" value="1"/>
</dbReference>
<dbReference type="Gene3D" id="2.60.120.260">
    <property type="entry name" value="Galactose-binding domain-like"/>
    <property type="match status" value="1"/>
</dbReference>